<gene>
    <name evidence="2" type="ORF">MM415A01576_0006</name>
    <name evidence="1" type="ORF">MM415B00334_0005</name>
</gene>
<evidence type="ECO:0000313" key="1">
    <source>
        <dbReference type="EMBL" id="QJA66752.1"/>
    </source>
</evidence>
<proteinExistence type="predicted"/>
<name>A0A6M3JCF5_9ZZZZ</name>
<protein>
    <submittedName>
        <fullName evidence="1">Uncharacterized protein</fullName>
    </submittedName>
</protein>
<dbReference type="EMBL" id="MT142206">
    <property type="protein sequence ID" value="QJA76127.1"/>
    <property type="molecule type" value="Genomic_DNA"/>
</dbReference>
<organism evidence="1">
    <name type="scientific">viral metagenome</name>
    <dbReference type="NCBI Taxonomy" id="1070528"/>
    <lineage>
        <taxon>unclassified sequences</taxon>
        <taxon>metagenomes</taxon>
        <taxon>organismal metagenomes</taxon>
    </lineage>
</organism>
<reference evidence="1" key="1">
    <citation type="submission" date="2020-03" db="EMBL/GenBank/DDBJ databases">
        <title>The deep terrestrial virosphere.</title>
        <authorList>
            <person name="Holmfeldt K."/>
            <person name="Nilsson E."/>
            <person name="Simone D."/>
            <person name="Lopez-Fernandez M."/>
            <person name="Wu X."/>
            <person name="de Brujin I."/>
            <person name="Lundin D."/>
            <person name="Andersson A."/>
            <person name="Bertilsson S."/>
            <person name="Dopson M."/>
        </authorList>
    </citation>
    <scope>NUCLEOTIDE SEQUENCE</scope>
    <source>
        <strain evidence="2">MM415A01576</strain>
        <strain evidence="1">MM415B00334</strain>
    </source>
</reference>
<dbReference type="AlphaFoldDB" id="A0A6M3JCF5"/>
<accession>A0A6M3JCF5</accession>
<evidence type="ECO:0000313" key="2">
    <source>
        <dbReference type="EMBL" id="QJA76127.1"/>
    </source>
</evidence>
<dbReference type="EMBL" id="MT141560">
    <property type="protein sequence ID" value="QJA66752.1"/>
    <property type="molecule type" value="Genomic_DNA"/>
</dbReference>
<sequence>MPIFKLKPGPIIRPSRILHFTEGAVAATAGLILGGDHGMTIGGVAVVIGGMGWEVSNRFMPGEHQYADMWDWLFFVAGPLVVGAVRSIF</sequence>